<dbReference type="SUPFAM" id="SSF90209">
    <property type="entry name" value="Ran binding protein zinc finger-like"/>
    <property type="match status" value="1"/>
</dbReference>
<gene>
    <name evidence="6" type="primary">LOC108738540</name>
</gene>
<dbReference type="OrthoDB" id="6762022at2759"/>
<dbReference type="AlphaFoldDB" id="A0A1W4X542"/>
<dbReference type="GO" id="GO:0008270">
    <property type="term" value="F:zinc ion binding"/>
    <property type="evidence" value="ECO:0007669"/>
    <property type="project" value="UniProtKB-KW"/>
</dbReference>
<dbReference type="PANTHER" id="PTHR46858">
    <property type="entry name" value="OS05G0521000 PROTEIN"/>
    <property type="match status" value="1"/>
</dbReference>
<feature type="compositionally biased region" description="Polar residues" evidence="4">
    <location>
        <begin position="239"/>
        <end position="248"/>
    </location>
</feature>
<accession>A0A1W4X542</accession>
<evidence type="ECO:0000256" key="3">
    <source>
        <dbReference type="ARBA" id="ARBA00022833"/>
    </source>
</evidence>
<evidence type="ECO:0000256" key="1">
    <source>
        <dbReference type="ARBA" id="ARBA00022723"/>
    </source>
</evidence>
<dbReference type="KEGG" id="apln:108738540"/>
<dbReference type="CDD" id="cd16646">
    <property type="entry name" value="mRING-HC-C2H2C4_MDM2-like"/>
    <property type="match status" value="1"/>
</dbReference>
<evidence type="ECO:0000256" key="4">
    <source>
        <dbReference type="SAM" id="MobiDB-lite"/>
    </source>
</evidence>
<keyword evidence="1" id="KW-0479">Metal-binding</keyword>
<feature type="region of interest" description="Disordered" evidence="4">
    <location>
        <begin position="230"/>
        <end position="289"/>
    </location>
</feature>
<protein>
    <submittedName>
        <fullName evidence="6">Uncharacterized protein LOC108738540</fullName>
    </submittedName>
</protein>
<dbReference type="GO" id="GO:0010468">
    <property type="term" value="P:regulation of gene expression"/>
    <property type="evidence" value="ECO:0007669"/>
    <property type="project" value="TreeGrafter"/>
</dbReference>
<dbReference type="Gene3D" id="2.30.30.380">
    <property type="entry name" value="Zn-finger domain of Sec23/24"/>
    <property type="match status" value="1"/>
</dbReference>
<dbReference type="GO" id="GO:0061630">
    <property type="term" value="F:ubiquitin protein ligase activity"/>
    <property type="evidence" value="ECO:0007669"/>
    <property type="project" value="TreeGrafter"/>
</dbReference>
<dbReference type="InterPro" id="IPR013083">
    <property type="entry name" value="Znf_RING/FYVE/PHD"/>
</dbReference>
<reference evidence="6" key="1">
    <citation type="submission" date="2025-08" db="UniProtKB">
        <authorList>
            <consortium name="RefSeq"/>
        </authorList>
    </citation>
    <scope>IDENTIFICATION</scope>
    <source>
        <tissue evidence="6">Entire body</tissue>
    </source>
</reference>
<dbReference type="Gene3D" id="3.30.40.10">
    <property type="entry name" value="Zinc/RING finger domain, C3HC4 (zinc finger)"/>
    <property type="match status" value="1"/>
</dbReference>
<feature type="compositionally biased region" description="Basic and acidic residues" evidence="4">
    <location>
        <begin position="272"/>
        <end position="289"/>
    </location>
</feature>
<dbReference type="InterPro" id="IPR036443">
    <property type="entry name" value="Znf_RanBP2_sf"/>
</dbReference>
<feature type="region of interest" description="Disordered" evidence="4">
    <location>
        <begin position="20"/>
        <end position="60"/>
    </location>
</feature>
<dbReference type="RefSeq" id="XP_018327503.1">
    <property type="nucleotide sequence ID" value="XM_018472001.2"/>
</dbReference>
<evidence type="ECO:0000313" key="6">
    <source>
        <dbReference type="RefSeq" id="XP_018327503.1"/>
    </source>
</evidence>
<dbReference type="GO" id="GO:0043066">
    <property type="term" value="P:negative regulation of apoptotic process"/>
    <property type="evidence" value="ECO:0007669"/>
    <property type="project" value="TreeGrafter"/>
</dbReference>
<dbReference type="GO" id="GO:0016567">
    <property type="term" value="P:protein ubiquitination"/>
    <property type="evidence" value="ECO:0007669"/>
    <property type="project" value="TreeGrafter"/>
</dbReference>
<dbReference type="InParanoid" id="A0A1W4X542"/>
<evidence type="ECO:0000313" key="5">
    <source>
        <dbReference type="Proteomes" id="UP000192223"/>
    </source>
</evidence>
<keyword evidence="5" id="KW-1185">Reference proteome</keyword>
<dbReference type="GeneID" id="108738540"/>
<keyword evidence="2" id="KW-0863">Zinc-finger</keyword>
<dbReference type="STRING" id="224129.A0A1W4X542"/>
<proteinExistence type="predicted"/>
<dbReference type="Pfam" id="PF13920">
    <property type="entry name" value="zf-C3HC4_3"/>
    <property type="match status" value="1"/>
</dbReference>
<evidence type="ECO:0000256" key="2">
    <source>
        <dbReference type="ARBA" id="ARBA00022771"/>
    </source>
</evidence>
<dbReference type="Proteomes" id="UP000192223">
    <property type="component" value="Unplaced"/>
</dbReference>
<name>A0A1W4X542_AGRPL</name>
<dbReference type="PANTHER" id="PTHR46858:SF5">
    <property type="entry name" value="E3 UBIQUITIN-PROTEIN LIGASE APD1-RELATED"/>
    <property type="match status" value="1"/>
</dbReference>
<organism evidence="5 6">
    <name type="scientific">Agrilus planipennis</name>
    <name type="common">Emerald ash borer</name>
    <name type="synonym">Agrilus marcopoli</name>
    <dbReference type="NCBI Taxonomy" id="224129"/>
    <lineage>
        <taxon>Eukaryota</taxon>
        <taxon>Metazoa</taxon>
        <taxon>Ecdysozoa</taxon>
        <taxon>Arthropoda</taxon>
        <taxon>Hexapoda</taxon>
        <taxon>Insecta</taxon>
        <taxon>Pterygota</taxon>
        <taxon>Neoptera</taxon>
        <taxon>Endopterygota</taxon>
        <taxon>Coleoptera</taxon>
        <taxon>Polyphaga</taxon>
        <taxon>Elateriformia</taxon>
        <taxon>Buprestoidea</taxon>
        <taxon>Buprestidae</taxon>
        <taxon>Agrilinae</taxon>
        <taxon>Agrilus</taxon>
    </lineage>
</organism>
<keyword evidence="3" id="KW-0862">Zinc</keyword>
<sequence>MEQVLNKSFLDNSWYNLRLESESSRTSEGDSESVLSVQGKETDLAQDTPDTDTKSEYSSDEDLYEVEYEVASLSGDDNPLAEDTSSGSEDMLVGAAIAAAICDASMEAWITDGEDSDTSLEEIGLGQTDFLTCIQCKSQNDNPRFSYCEKCFQARKTLFPPRPRRVRPRNKKAAAVDKSVKGKPPIAVANLRSCLSGLSQDSGVGSSQELPKLNLEEIVVPKHLSNRLATTNDRKRTVSDGSDSLFSDTDQEINCRKRANKRSLNDDTLMEPNKKAKVDTNNPEDVKNDKRNVPSVFVVNNECVPSCSGLGTMERVEKGTTTVVHSARVEQVHNGREEPMVGVKDNSSCVSVEKGGQFNGTVPIRGEKPAVLSEPRELCIVCNSQPKNSIFLHGKTGHMCCCYRCAVRTWHACKSCPICKMKVQNVVKVFVCS</sequence>